<dbReference type="Pfam" id="PF00587">
    <property type="entry name" value="tRNA-synt_2b"/>
    <property type="match status" value="1"/>
</dbReference>
<keyword evidence="7 12" id="KW-0648">Protein biosynthesis</keyword>
<dbReference type="CDD" id="cd04334">
    <property type="entry name" value="ProRS-INS"/>
    <property type="match status" value="1"/>
</dbReference>
<dbReference type="Gene3D" id="3.40.50.800">
    <property type="entry name" value="Anticodon-binding domain"/>
    <property type="match status" value="1"/>
</dbReference>
<dbReference type="Gene3D" id="3.30.930.10">
    <property type="entry name" value="Bira Bifunctional Protein, Domain 2"/>
    <property type="match status" value="2"/>
</dbReference>
<evidence type="ECO:0000256" key="11">
    <source>
        <dbReference type="ARBA" id="ARBA00060755"/>
    </source>
</evidence>
<comment type="function">
    <text evidence="10 12">Catalyzes the attachment of proline to tRNA(Pro) in a two-step reaction: proline is first activated by ATP to form Pro-AMP and then transferred to the acceptor end of tRNA(Pro). As ProRS can inadvertently accommodate and process non-cognate amino acids such as alanine and cysteine, to avoid such errors it has two additional distinct editing activities against alanine. One activity is designated as 'pretransfer' editing and involves the tRNA(Pro)-independent hydrolysis of activated Ala-AMP. The other activity is designated 'posttransfer' editing and involves deacylation of mischarged Ala-tRNA(Pro). The misacylated Cys-tRNA(Pro) is not edited by ProRS.</text>
</comment>
<feature type="domain" description="Aminoacyl-transfer RNA synthetases class-II family profile" evidence="13">
    <location>
        <begin position="38"/>
        <end position="469"/>
    </location>
</feature>
<dbReference type="EMBL" id="LZRT01000062">
    <property type="protein sequence ID" value="OUM88375.1"/>
    <property type="molecule type" value="Genomic_DNA"/>
</dbReference>
<dbReference type="PIRSF" id="PIRSF001535">
    <property type="entry name" value="ProRS_1"/>
    <property type="match status" value="1"/>
</dbReference>
<dbReference type="SUPFAM" id="SSF55826">
    <property type="entry name" value="YbaK/ProRS associated domain"/>
    <property type="match status" value="1"/>
</dbReference>
<dbReference type="HAMAP" id="MF_01569">
    <property type="entry name" value="Pro_tRNA_synth_type1"/>
    <property type="match status" value="1"/>
</dbReference>
<organism evidence="14 15">
    <name type="scientific">Bacillus thermozeamaize</name>
    <dbReference type="NCBI Taxonomy" id="230954"/>
    <lineage>
        <taxon>Bacteria</taxon>
        <taxon>Bacillati</taxon>
        <taxon>Bacillota</taxon>
        <taxon>Bacilli</taxon>
        <taxon>Bacillales</taxon>
        <taxon>Bacillaceae</taxon>
        <taxon>Bacillus</taxon>
    </lineage>
</organism>
<name>A0A1Y3PLV2_9BACI</name>
<evidence type="ECO:0000256" key="6">
    <source>
        <dbReference type="ARBA" id="ARBA00022840"/>
    </source>
</evidence>
<dbReference type="InterPro" id="IPR004154">
    <property type="entry name" value="Anticodon-bd"/>
</dbReference>
<dbReference type="InterPro" id="IPR006195">
    <property type="entry name" value="aa-tRNA-synth_II"/>
</dbReference>
<dbReference type="InterPro" id="IPR004500">
    <property type="entry name" value="Pro-tRNA-synth_IIa_bac-type"/>
</dbReference>
<accession>A0A1Y3PLV2</accession>
<dbReference type="AlphaFoldDB" id="A0A1Y3PLV2"/>
<evidence type="ECO:0000256" key="3">
    <source>
        <dbReference type="ARBA" id="ARBA00022490"/>
    </source>
</evidence>
<keyword evidence="8 12" id="KW-0030">Aminoacyl-tRNA synthetase</keyword>
<proteinExistence type="inferred from homology"/>
<keyword evidence="5 12" id="KW-0547">Nucleotide-binding</keyword>
<dbReference type="InterPro" id="IPR002316">
    <property type="entry name" value="Pro-tRNA-ligase_IIa"/>
</dbReference>
<dbReference type="NCBIfam" id="TIGR00409">
    <property type="entry name" value="proS_fam_II"/>
    <property type="match status" value="1"/>
</dbReference>
<evidence type="ECO:0000313" key="14">
    <source>
        <dbReference type="EMBL" id="OUM88375.1"/>
    </source>
</evidence>
<dbReference type="GO" id="GO:0006433">
    <property type="term" value="P:prolyl-tRNA aminoacylation"/>
    <property type="evidence" value="ECO:0007669"/>
    <property type="project" value="UniProtKB-UniRule"/>
</dbReference>
<comment type="catalytic activity">
    <reaction evidence="9 12">
        <text>tRNA(Pro) + L-proline + ATP = L-prolyl-tRNA(Pro) + AMP + diphosphate</text>
        <dbReference type="Rhea" id="RHEA:14305"/>
        <dbReference type="Rhea" id="RHEA-COMP:9700"/>
        <dbReference type="Rhea" id="RHEA-COMP:9702"/>
        <dbReference type="ChEBI" id="CHEBI:30616"/>
        <dbReference type="ChEBI" id="CHEBI:33019"/>
        <dbReference type="ChEBI" id="CHEBI:60039"/>
        <dbReference type="ChEBI" id="CHEBI:78442"/>
        <dbReference type="ChEBI" id="CHEBI:78532"/>
        <dbReference type="ChEBI" id="CHEBI:456215"/>
        <dbReference type="EC" id="6.1.1.15"/>
    </reaction>
</comment>
<dbReference type="Pfam" id="PF03129">
    <property type="entry name" value="HGTP_anticodon"/>
    <property type="match status" value="1"/>
</dbReference>
<evidence type="ECO:0000259" key="13">
    <source>
        <dbReference type="PROSITE" id="PS50862"/>
    </source>
</evidence>
<dbReference type="Proteomes" id="UP000196475">
    <property type="component" value="Unassembled WGS sequence"/>
</dbReference>
<dbReference type="InterPro" id="IPR002314">
    <property type="entry name" value="aa-tRNA-synt_IIb"/>
</dbReference>
<keyword evidence="4 12" id="KW-0436">Ligase</keyword>
<dbReference type="InterPro" id="IPR044140">
    <property type="entry name" value="ProRS_anticodon_short"/>
</dbReference>
<evidence type="ECO:0000256" key="5">
    <source>
        <dbReference type="ARBA" id="ARBA00022741"/>
    </source>
</evidence>
<comment type="subcellular location">
    <subcellularLocation>
        <location evidence="1 12">Cytoplasm</location>
    </subcellularLocation>
</comment>
<dbReference type="GO" id="GO:0016740">
    <property type="term" value="F:transferase activity"/>
    <property type="evidence" value="ECO:0007669"/>
    <property type="project" value="UniProtKB-ARBA"/>
</dbReference>
<comment type="domain">
    <text evidence="12">Consists of three domains: the N-terminal catalytic domain, the editing domain and the C-terminal anticodon-binding domain.</text>
</comment>
<sequence>MRQTDLLIPTLREVPAEAEMISHRLMLRAGLIRMLVSGVYTFLPLGLRVLHKVERIVREEMDRAGAQEVLLPALQPGELWQKSGRWDTYGPELVRLEDRHGRQMVLGPTHEEVITALLAAEVNSYRKLPQILYQIQTKFRDERRPRSGLLRAREFIMKDAYSFDVDEAGLARSYQAMYEAYNRIFARMGLDFRAVEADAGAIGGTGTHEFIVLSDAGEDTIVSCTRCEYAANIEKAEVAAAAGRRQQVEEARKQAAALEKVHTPGMKTMEEVSQYLALPPSQMIKTLLYQADDRVVAALVRGDHELNEIKLKAHLGVDKLELANQETVQQLTSADVGFAGPVGLSVDIYADYAVAEMTEAVIGANQTDYHYLHAVPERDFQVKAYLDLRVIQEGDDCPRCGGAIHFSRGIEVGHIFQLGTRYSEKLGAYYLDENGQRKPMIMGCYGIGVSRLIPAVIEQSHDEYGIIWPQSIAPFQVHLIPVNLQDEAQRKLTEELYQWLRDQAIEVLLDDRPERVGVKLNDADLIGIPWRILVGKKAVEGRVELKNRKTGEVQEWELTSLKEQLITLLEQ</sequence>
<dbReference type="NCBIfam" id="NF006625">
    <property type="entry name" value="PRK09194.1"/>
    <property type="match status" value="1"/>
</dbReference>
<protein>
    <recommendedName>
        <fullName evidence="12">Proline--tRNA ligase</fullName>
        <ecNumber evidence="12">6.1.1.15</ecNumber>
    </recommendedName>
    <alternativeName>
        <fullName evidence="12">Prolyl-tRNA synthetase</fullName>
        <shortName evidence="12">ProRS</shortName>
    </alternativeName>
</protein>
<evidence type="ECO:0000256" key="7">
    <source>
        <dbReference type="ARBA" id="ARBA00022917"/>
    </source>
</evidence>
<dbReference type="SUPFAM" id="SSF52954">
    <property type="entry name" value="Class II aaRS ABD-related"/>
    <property type="match status" value="1"/>
</dbReference>
<dbReference type="GO" id="GO:0004827">
    <property type="term" value="F:proline-tRNA ligase activity"/>
    <property type="evidence" value="ECO:0007669"/>
    <property type="project" value="UniProtKB-UniRule"/>
</dbReference>
<evidence type="ECO:0000256" key="9">
    <source>
        <dbReference type="ARBA" id="ARBA00047671"/>
    </source>
</evidence>
<dbReference type="InterPro" id="IPR033730">
    <property type="entry name" value="ProRS_core_prok"/>
</dbReference>
<evidence type="ECO:0000256" key="4">
    <source>
        <dbReference type="ARBA" id="ARBA00022598"/>
    </source>
</evidence>
<dbReference type="GO" id="GO:0002161">
    <property type="term" value="F:aminoacyl-tRNA deacylase activity"/>
    <property type="evidence" value="ECO:0007669"/>
    <property type="project" value="InterPro"/>
</dbReference>
<evidence type="ECO:0000256" key="8">
    <source>
        <dbReference type="ARBA" id="ARBA00023146"/>
    </source>
</evidence>
<dbReference type="GO" id="GO:0005829">
    <property type="term" value="C:cytosol"/>
    <property type="evidence" value="ECO:0007669"/>
    <property type="project" value="TreeGrafter"/>
</dbReference>
<dbReference type="GO" id="GO:0140096">
    <property type="term" value="F:catalytic activity, acting on a protein"/>
    <property type="evidence" value="ECO:0007669"/>
    <property type="project" value="UniProtKB-ARBA"/>
</dbReference>
<dbReference type="EC" id="6.1.1.15" evidence="12"/>
<dbReference type="PROSITE" id="PS50862">
    <property type="entry name" value="AA_TRNA_LIGASE_II"/>
    <property type="match status" value="1"/>
</dbReference>
<dbReference type="PANTHER" id="PTHR42753">
    <property type="entry name" value="MITOCHONDRIAL RIBOSOME PROTEIN L39/PROLYL-TRNA LIGASE FAMILY MEMBER"/>
    <property type="match status" value="1"/>
</dbReference>
<keyword evidence="3 12" id="KW-0963">Cytoplasm</keyword>
<dbReference type="CDD" id="cd00779">
    <property type="entry name" value="ProRS_core_prok"/>
    <property type="match status" value="1"/>
</dbReference>
<evidence type="ECO:0000256" key="10">
    <source>
        <dbReference type="ARBA" id="ARBA00053664"/>
    </source>
</evidence>
<dbReference type="Pfam" id="PF04073">
    <property type="entry name" value="tRNA_edit"/>
    <property type="match status" value="1"/>
</dbReference>
<dbReference type="GO" id="GO:0005524">
    <property type="term" value="F:ATP binding"/>
    <property type="evidence" value="ECO:0007669"/>
    <property type="project" value="UniProtKB-UniRule"/>
</dbReference>
<evidence type="ECO:0000256" key="1">
    <source>
        <dbReference type="ARBA" id="ARBA00004496"/>
    </source>
</evidence>
<dbReference type="InterPro" id="IPR045864">
    <property type="entry name" value="aa-tRNA-synth_II/BPL/LPL"/>
</dbReference>
<evidence type="ECO:0000313" key="15">
    <source>
        <dbReference type="Proteomes" id="UP000196475"/>
    </source>
</evidence>
<dbReference type="InterPro" id="IPR036621">
    <property type="entry name" value="Anticodon-bd_dom_sf"/>
</dbReference>
<dbReference type="FunFam" id="3.30.930.10:FF:000065">
    <property type="entry name" value="Proline--tRNA ligase"/>
    <property type="match status" value="1"/>
</dbReference>
<dbReference type="FunFam" id="3.40.50.800:FF:000011">
    <property type="entry name" value="Proline--tRNA ligase"/>
    <property type="match status" value="1"/>
</dbReference>
<keyword evidence="6 12" id="KW-0067">ATP-binding</keyword>
<dbReference type="InterPro" id="IPR023717">
    <property type="entry name" value="Pro-tRNA-Synthase_IIa_type1"/>
</dbReference>
<gene>
    <name evidence="12" type="primary">proS</name>
    <name evidence="14" type="ORF">BAA01_08370</name>
</gene>
<dbReference type="InterPro" id="IPR007214">
    <property type="entry name" value="YbaK/aa-tRNA-synth-assoc-dom"/>
</dbReference>
<dbReference type="PANTHER" id="PTHR42753:SF2">
    <property type="entry name" value="PROLINE--TRNA LIGASE"/>
    <property type="match status" value="1"/>
</dbReference>
<evidence type="ECO:0000256" key="2">
    <source>
        <dbReference type="ARBA" id="ARBA00011738"/>
    </source>
</evidence>
<dbReference type="CDD" id="cd00861">
    <property type="entry name" value="ProRS_anticodon_short"/>
    <property type="match status" value="1"/>
</dbReference>
<comment type="similarity">
    <text evidence="11 12">Belongs to the class-II aminoacyl-tRNA synthetase family. ProS type 1 subfamily.</text>
</comment>
<reference evidence="15" key="1">
    <citation type="submission" date="2016-06" db="EMBL/GenBank/DDBJ databases">
        <authorList>
            <person name="Nascimento L."/>
            <person name="Pereira R.V."/>
            <person name="Martins L.F."/>
            <person name="Quaggio R.B."/>
            <person name="Silva A.M."/>
            <person name="Setubal J.C."/>
        </authorList>
    </citation>
    <scope>NUCLEOTIDE SEQUENCE [LARGE SCALE GENOMIC DNA]</scope>
</reference>
<dbReference type="FunFam" id="3.30.930.10:FF:000066">
    <property type="entry name" value="Proline--tRNA ligase"/>
    <property type="match status" value="1"/>
</dbReference>
<dbReference type="SUPFAM" id="SSF55681">
    <property type="entry name" value="Class II aaRS and biotin synthetases"/>
    <property type="match status" value="1"/>
</dbReference>
<dbReference type="PRINTS" id="PR01046">
    <property type="entry name" value="TRNASYNTHPRO"/>
</dbReference>
<comment type="caution">
    <text evidence="14">The sequence shown here is derived from an EMBL/GenBank/DDBJ whole genome shotgun (WGS) entry which is preliminary data.</text>
</comment>
<comment type="subunit">
    <text evidence="2 12">Homodimer.</text>
</comment>
<evidence type="ECO:0000256" key="12">
    <source>
        <dbReference type="HAMAP-Rule" id="MF_01569"/>
    </source>
</evidence>
<dbReference type="InterPro" id="IPR036754">
    <property type="entry name" value="YbaK/aa-tRNA-synt-asso_dom_sf"/>
</dbReference>
<dbReference type="InterPro" id="IPR050062">
    <property type="entry name" value="Pro-tRNA_synthetase"/>
</dbReference>